<name>A0A0J9E0Y4_9RHOB</name>
<accession>A0A0J9E0Y4</accession>
<proteinExistence type="predicted"/>
<reference evidence="1 2" key="1">
    <citation type="submission" date="2015-06" db="EMBL/GenBank/DDBJ databases">
        <title>Draft genome sequence of an Alphaproteobacteria species associated to the Mediterranean sponge Oscarella lobularis.</title>
        <authorList>
            <person name="Jourda C."/>
            <person name="Santini S."/>
            <person name="Claverie J.-M."/>
        </authorList>
    </citation>
    <scope>NUCLEOTIDE SEQUENCE [LARGE SCALE GENOMIC DNA]</scope>
    <source>
        <strain evidence="1">IGS</strain>
    </source>
</reference>
<sequence length="136" mass="14527">MSYAMAAALQTAVFQRLETDLSLTALVGTAIYDAAPPGTIPGTYLVLGPEEVRDRSDASQAGAAHDFIVTVVSDGAGFQNAKNVATVVSDALVDADLVLSRGRLISLRFVRAKADRMSRGTQRKIDLRFRALVEDT</sequence>
<dbReference type="PATRIC" id="fig|1675527.3.peg.1628"/>
<dbReference type="STRING" id="1675527.AIOL_001535"/>
<evidence type="ECO:0000313" key="2">
    <source>
        <dbReference type="Proteomes" id="UP000037178"/>
    </source>
</evidence>
<dbReference type="RefSeq" id="WP_049642444.1">
    <property type="nucleotide sequence ID" value="NZ_LFTY01000002.1"/>
</dbReference>
<dbReference type="InterPro" id="IPR021508">
    <property type="entry name" value="Gp17-like"/>
</dbReference>
<dbReference type="EMBL" id="LFTY01000002">
    <property type="protein sequence ID" value="KMW56581.1"/>
    <property type="molecule type" value="Genomic_DNA"/>
</dbReference>
<protein>
    <submittedName>
        <fullName evidence="1">Gene Transfer Agent (GTA)</fullName>
    </submittedName>
</protein>
<gene>
    <name evidence="1" type="ORF">AIOL_001535</name>
</gene>
<evidence type="ECO:0000313" key="1">
    <source>
        <dbReference type="EMBL" id="KMW56581.1"/>
    </source>
</evidence>
<dbReference type="Proteomes" id="UP000037178">
    <property type="component" value="Unassembled WGS sequence"/>
</dbReference>
<dbReference type="AlphaFoldDB" id="A0A0J9E0Y4"/>
<dbReference type="OrthoDB" id="7644395at2"/>
<comment type="caution">
    <text evidence="1">The sequence shown here is derived from an EMBL/GenBank/DDBJ whole genome shotgun (WGS) entry which is preliminary data.</text>
</comment>
<dbReference type="Pfam" id="PF11367">
    <property type="entry name" value="Tail_completion_gp17"/>
    <property type="match status" value="1"/>
</dbReference>
<keyword evidence="2" id="KW-1185">Reference proteome</keyword>
<organism evidence="1 2">
    <name type="scientific">Candidatus Rhodobacter oscarellae</name>
    <dbReference type="NCBI Taxonomy" id="1675527"/>
    <lineage>
        <taxon>Bacteria</taxon>
        <taxon>Pseudomonadati</taxon>
        <taxon>Pseudomonadota</taxon>
        <taxon>Alphaproteobacteria</taxon>
        <taxon>Rhodobacterales</taxon>
        <taxon>Rhodobacter group</taxon>
        <taxon>Rhodobacter</taxon>
    </lineage>
</organism>
<dbReference type="Gene3D" id="3.30.2000.30">
    <property type="match status" value="1"/>
</dbReference>
<dbReference type="InterPro" id="IPR053745">
    <property type="entry name" value="Viral_Tail_Comp_sf"/>
</dbReference>